<comment type="caution">
    <text evidence="8">The sequence shown here is derived from an EMBL/GenBank/DDBJ whole genome shotgun (WGS) entry which is preliminary data.</text>
</comment>
<evidence type="ECO:0000313" key="8">
    <source>
        <dbReference type="EMBL" id="KAL3407620.1"/>
    </source>
</evidence>
<dbReference type="InterPro" id="IPR036397">
    <property type="entry name" value="RNaseH_sf"/>
</dbReference>
<feature type="domain" description="Integrase catalytic" evidence="7">
    <location>
        <begin position="285"/>
        <end position="413"/>
    </location>
</feature>
<dbReference type="GO" id="GO:0004519">
    <property type="term" value="F:endonuclease activity"/>
    <property type="evidence" value="ECO:0007669"/>
    <property type="project" value="UniProtKB-KW"/>
</dbReference>
<dbReference type="PROSITE" id="PS50994">
    <property type="entry name" value="INTEGRASE"/>
    <property type="match status" value="1"/>
</dbReference>
<dbReference type="AlphaFoldDB" id="A0ABD2XQV9"/>
<dbReference type="SUPFAM" id="SSF56672">
    <property type="entry name" value="DNA/RNA polymerases"/>
    <property type="match status" value="1"/>
</dbReference>
<feature type="compositionally biased region" description="Basic and acidic residues" evidence="6">
    <location>
        <begin position="612"/>
        <end position="627"/>
    </location>
</feature>
<evidence type="ECO:0000256" key="2">
    <source>
        <dbReference type="ARBA" id="ARBA00022722"/>
    </source>
</evidence>
<dbReference type="InterPro" id="IPR012337">
    <property type="entry name" value="RNaseH-like_sf"/>
</dbReference>
<evidence type="ECO:0000256" key="3">
    <source>
        <dbReference type="ARBA" id="ARBA00022759"/>
    </source>
</evidence>
<keyword evidence="1" id="KW-0808">Transferase</keyword>
<feature type="region of interest" description="Disordered" evidence="6">
    <location>
        <begin position="582"/>
        <end position="627"/>
    </location>
</feature>
<name>A0ABD2XQV9_9HYME</name>
<dbReference type="PANTHER" id="PTHR37984">
    <property type="entry name" value="PROTEIN CBG26694"/>
    <property type="match status" value="1"/>
</dbReference>
<keyword evidence="4" id="KW-0695">RNA-directed DNA polymerase</keyword>
<dbReference type="Gene3D" id="3.30.70.270">
    <property type="match status" value="1"/>
</dbReference>
<keyword evidence="3" id="KW-0255">Endonuclease</keyword>
<organism evidence="8 9">
    <name type="scientific">Trichogramma kaykai</name>
    <dbReference type="NCBI Taxonomy" id="54128"/>
    <lineage>
        <taxon>Eukaryota</taxon>
        <taxon>Metazoa</taxon>
        <taxon>Ecdysozoa</taxon>
        <taxon>Arthropoda</taxon>
        <taxon>Hexapoda</taxon>
        <taxon>Insecta</taxon>
        <taxon>Pterygota</taxon>
        <taxon>Neoptera</taxon>
        <taxon>Endopterygota</taxon>
        <taxon>Hymenoptera</taxon>
        <taxon>Apocrita</taxon>
        <taxon>Proctotrupomorpha</taxon>
        <taxon>Chalcidoidea</taxon>
        <taxon>Trichogrammatidae</taxon>
        <taxon>Trichogramma</taxon>
    </lineage>
</organism>
<reference evidence="8 9" key="1">
    <citation type="journal article" date="2024" name="bioRxiv">
        <title>A reference genome for Trichogramma kaykai: A tiny desert-dwelling parasitoid wasp with competing sex-ratio distorters.</title>
        <authorList>
            <person name="Culotta J."/>
            <person name="Lindsey A.R."/>
        </authorList>
    </citation>
    <scope>NUCLEOTIDE SEQUENCE [LARGE SCALE GENOMIC DNA]</scope>
    <source>
        <strain evidence="8 9">KSX58</strain>
    </source>
</reference>
<keyword evidence="9" id="KW-1185">Reference proteome</keyword>
<dbReference type="Gene3D" id="3.30.420.10">
    <property type="entry name" value="Ribonuclease H-like superfamily/Ribonuclease H"/>
    <property type="match status" value="1"/>
</dbReference>
<dbReference type="InterPro" id="IPR041577">
    <property type="entry name" value="RT_RNaseH_2"/>
</dbReference>
<evidence type="ECO:0000256" key="6">
    <source>
        <dbReference type="SAM" id="MobiDB-lite"/>
    </source>
</evidence>
<dbReference type="InterPro" id="IPR050951">
    <property type="entry name" value="Retrovirus_Pol_polyprotein"/>
</dbReference>
<dbReference type="GO" id="GO:0003964">
    <property type="term" value="F:RNA-directed DNA polymerase activity"/>
    <property type="evidence" value="ECO:0007669"/>
    <property type="project" value="UniProtKB-KW"/>
</dbReference>
<evidence type="ECO:0000256" key="4">
    <source>
        <dbReference type="ARBA" id="ARBA00022918"/>
    </source>
</evidence>
<evidence type="ECO:0000256" key="1">
    <source>
        <dbReference type="ARBA" id="ARBA00022695"/>
    </source>
</evidence>
<dbReference type="PANTHER" id="PTHR37984:SF5">
    <property type="entry name" value="PROTEIN NYNRIN-LIKE"/>
    <property type="match status" value="1"/>
</dbReference>
<evidence type="ECO:0000259" key="7">
    <source>
        <dbReference type="PROSITE" id="PS50994"/>
    </source>
</evidence>
<dbReference type="EMBL" id="JBJJXI010000003">
    <property type="protein sequence ID" value="KAL3407620.1"/>
    <property type="molecule type" value="Genomic_DNA"/>
</dbReference>
<protein>
    <recommendedName>
        <fullName evidence="7">Integrase catalytic domain-containing protein</fullName>
    </recommendedName>
</protein>
<feature type="compositionally biased region" description="Basic and acidic residues" evidence="6">
    <location>
        <begin position="582"/>
        <end position="602"/>
    </location>
</feature>
<dbReference type="SUPFAM" id="SSF53098">
    <property type="entry name" value="Ribonuclease H-like"/>
    <property type="match status" value="1"/>
</dbReference>
<dbReference type="InterPro" id="IPR043502">
    <property type="entry name" value="DNA/RNA_pol_sf"/>
</dbReference>
<accession>A0ABD2XQV9</accession>
<keyword evidence="2" id="KW-0540">Nuclease</keyword>
<keyword evidence="1" id="KW-0548">Nucleotidyltransferase</keyword>
<keyword evidence="5" id="KW-0511">Multifunctional enzyme</keyword>
<gene>
    <name evidence="8" type="ORF">TKK_000299</name>
</gene>
<dbReference type="CDD" id="cd09274">
    <property type="entry name" value="RNase_HI_RT_Ty3"/>
    <property type="match status" value="1"/>
</dbReference>
<dbReference type="Pfam" id="PF17919">
    <property type="entry name" value="RT_RNaseH_2"/>
    <property type="match status" value="1"/>
</dbReference>
<sequence length="722" mass="82178">MNKCVFVEPEVEFLGFLINKHGYKPLPDKVEKICNFPKPVTVEQLCRFLGMINFYHHCLPNVAHLQLELNKMLTSQKRKDKTLLQWNETATTSFEKLKLALANAAYLAFPRVDAQLRVCTDASDYVMGAVLEQFDDNLWKLLAFFSRKFDSAQRSYATYDREILAIVEAVKHFAYYLESVRFIVCSDHKPLSYALTQSHETSSPRRRRHVEYLCQFDMEIIYLPGPENTVADALSRLEEATAETPGTSVASIGIERHIDLINMPTTISLKQLAFAQAHDDELKNIKTDPSTCNFKLWRIVWKPSNVEISAELTGERIRPFVPLSLRPLIFENFHSLAHPSAKITEKLAFVEHWVCRFGAPSIVTTDQGAQFEKDLFQHVCRAFGIEGIRTTPYHPALNGMVERFHRDLENALRCRQSSGEWLDTLPSVLLGFWTRPILDTDLSPAEMLYGNVLKIPGIFCEFDDDDVDTKAFKNIFLRHMISVGPFNVDHKDEHLKTAFTTLNELPGFENWSPLQPPDDGNDDDVQLDGENFVVGDGMDLIQLDDRDIERVPSNERGLGRGVLGGIKNPVFRREDVPQHLLEHISREDLSVPRDPGSKDNRSNRTPLSHESSGSRRNSDTHSAPEAHENHDLISKLINNPTKDNSNNSNQDDFPNFIALPPTILADRQGEVVVDGFDYSIPSDILNYDEMMIDPQSPHSHMNSRKRKNIDPSDDVSSPKKRK</sequence>
<proteinExistence type="predicted"/>
<dbReference type="GO" id="GO:0042575">
    <property type="term" value="C:DNA polymerase complex"/>
    <property type="evidence" value="ECO:0007669"/>
    <property type="project" value="UniProtKB-ARBA"/>
</dbReference>
<feature type="region of interest" description="Disordered" evidence="6">
    <location>
        <begin position="692"/>
        <end position="722"/>
    </location>
</feature>
<evidence type="ECO:0000313" key="9">
    <source>
        <dbReference type="Proteomes" id="UP001627154"/>
    </source>
</evidence>
<dbReference type="Proteomes" id="UP001627154">
    <property type="component" value="Unassembled WGS sequence"/>
</dbReference>
<dbReference type="InterPro" id="IPR043128">
    <property type="entry name" value="Rev_trsase/Diguanyl_cyclase"/>
</dbReference>
<evidence type="ECO:0000256" key="5">
    <source>
        <dbReference type="ARBA" id="ARBA00023268"/>
    </source>
</evidence>
<keyword evidence="3" id="KW-0378">Hydrolase</keyword>
<dbReference type="FunFam" id="3.10.20.370:FF:000001">
    <property type="entry name" value="Retrovirus-related Pol polyprotein from transposon 17.6-like protein"/>
    <property type="match status" value="1"/>
</dbReference>
<dbReference type="InterPro" id="IPR001584">
    <property type="entry name" value="Integrase_cat-core"/>
</dbReference>